<reference evidence="2" key="1">
    <citation type="submission" date="2016-11" db="EMBL/GenBank/DDBJ databases">
        <authorList>
            <person name="Varghese N."/>
            <person name="Submissions S."/>
        </authorList>
    </citation>
    <scope>NUCLEOTIDE SEQUENCE [LARGE SCALE GENOMIC DNA]</scope>
    <source>
        <strain evidence="2">DSM 29440</strain>
    </source>
</reference>
<dbReference type="STRING" id="1217970.SAMN05444002_3292"/>
<keyword evidence="2" id="KW-1185">Reference proteome</keyword>
<protein>
    <submittedName>
        <fullName evidence="1">Uncharacterized protein</fullName>
    </submittedName>
</protein>
<dbReference type="EMBL" id="FSRL01000001">
    <property type="protein sequence ID" value="SIO17947.1"/>
    <property type="molecule type" value="Genomic_DNA"/>
</dbReference>
<accession>A0A1N6HE08</accession>
<gene>
    <name evidence="1" type="ORF">SAMN05444002_3292</name>
</gene>
<sequence length="58" mass="6242">MLLKAVIFFLAAMGVLAIFGKKKVTRRKPPAKRVETARKCPKCGAFRIGTGDCACGKS</sequence>
<dbReference type="Proteomes" id="UP000184932">
    <property type="component" value="Unassembled WGS sequence"/>
</dbReference>
<organism evidence="1 2">
    <name type="scientific">Vannielia litorea</name>
    <dbReference type="NCBI Taxonomy" id="1217970"/>
    <lineage>
        <taxon>Bacteria</taxon>
        <taxon>Pseudomonadati</taxon>
        <taxon>Pseudomonadota</taxon>
        <taxon>Alphaproteobacteria</taxon>
        <taxon>Rhodobacterales</taxon>
        <taxon>Paracoccaceae</taxon>
        <taxon>Vannielia</taxon>
    </lineage>
</organism>
<dbReference type="AlphaFoldDB" id="A0A1N6HE08"/>
<evidence type="ECO:0000313" key="1">
    <source>
        <dbReference type="EMBL" id="SIO17947.1"/>
    </source>
</evidence>
<evidence type="ECO:0000313" key="2">
    <source>
        <dbReference type="Proteomes" id="UP000184932"/>
    </source>
</evidence>
<dbReference type="RefSeq" id="WP_175570483.1">
    <property type="nucleotide sequence ID" value="NZ_FSRL01000001.1"/>
</dbReference>
<name>A0A1N6HE08_9RHOB</name>
<proteinExistence type="predicted"/>